<evidence type="ECO:0000256" key="2">
    <source>
        <dbReference type="ARBA" id="ARBA00023121"/>
    </source>
</evidence>
<evidence type="ECO:0000256" key="1">
    <source>
        <dbReference type="ARBA" id="ARBA00008842"/>
    </source>
</evidence>
<evidence type="ECO:0000313" key="6">
    <source>
        <dbReference type="Proteomes" id="UP001292079"/>
    </source>
</evidence>
<proteinExistence type="inferred from homology"/>
<keyword evidence="6" id="KW-1185">Reference proteome</keyword>
<evidence type="ECO:0000313" key="5">
    <source>
        <dbReference type="EMBL" id="KAK4467636.1"/>
    </source>
</evidence>
<dbReference type="Gene3D" id="2.40.160.120">
    <property type="match status" value="1"/>
</dbReference>
<reference evidence="5" key="2">
    <citation type="journal article" date="2023" name="Infect Dis Poverty">
        <title>Chromosome-scale genome of the human blood fluke Schistosoma mekongi and its implications for public health.</title>
        <authorList>
            <person name="Zhou M."/>
            <person name="Xu L."/>
            <person name="Xu D."/>
            <person name="Chen W."/>
            <person name="Khan J."/>
            <person name="Hu Y."/>
            <person name="Huang H."/>
            <person name="Wei H."/>
            <person name="Zhang Y."/>
            <person name="Chusongsang P."/>
            <person name="Tanasarnprasert K."/>
            <person name="Hu X."/>
            <person name="Limpanont Y."/>
            <person name="Lv Z."/>
        </authorList>
    </citation>
    <scope>NUCLEOTIDE SEQUENCE</scope>
    <source>
        <strain evidence="5">LV_2022a</strain>
    </source>
</reference>
<dbReference type="InterPro" id="IPR037239">
    <property type="entry name" value="OSBP_sf"/>
</dbReference>
<dbReference type="FunFam" id="2.40.160.120:FF:000001">
    <property type="entry name" value="Oxysterol-binding protein"/>
    <property type="match status" value="1"/>
</dbReference>
<dbReference type="AlphaFoldDB" id="A0AAE2D1G5"/>
<name>A0AAE2D1G5_SCHME</name>
<dbReference type="GO" id="GO:0032934">
    <property type="term" value="F:sterol binding"/>
    <property type="evidence" value="ECO:0007669"/>
    <property type="project" value="TreeGrafter"/>
</dbReference>
<protein>
    <recommendedName>
        <fullName evidence="4">Oxysterol-binding protein</fullName>
    </recommendedName>
</protein>
<reference evidence="5" key="1">
    <citation type="submission" date="2022-04" db="EMBL/GenBank/DDBJ databases">
        <authorList>
            <person name="Xu L."/>
            <person name="Lv Z."/>
        </authorList>
    </citation>
    <scope>NUCLEOTIDE SEQUENCE</scope>
    <source>
        <strain evidence="5">LV_2022a</strain>
    </source>
</reference>
<keyword evidence="4" id="KW-0813">Transport</keyword>
<dbReference type="PANTHER" id="PTHR10972:SF209">
    <property type="entry name" value="OXYSTEROL-BINDING PROTEIN"/>
    <property type="match status" value="1"/>
</dbReference>
<dbReference type="InterPro" id="IPR000648">
    <property type="entry name" value="Oxysterol-bd"/>
</dbReference>
<dbReference type="GO" id="GO:0097038">
    <property type="term" value="C:perinuclear endoplasmic reticulum"/>
    <property type="evidence" value="ECO:0007669"/>
    <property type="project" value="TreeGrafter"/>
</dbReference>
<dbReference type="GO" id="GO:0005829">
    <property type="term" value="C:cytosol"/>
    <property type="evidence" value="ECO:0007669"/>
    <property type="project" value="TreeGrafter"/>
</dbReference>
<evidence type="ECO:0000256" key="4">
    <source>
        <dbReference type="RuleBase" id="RU003845"/>
    </source>
</evidence>
<accession>A0AAE2D1G5</accession>
<organism evidence="5 6">
    <name type="scientific">Schistosoma mekongi</name>
    <name type="common">Parasitic worm</name>
    <dbReference type="NCBI Taxonomy" id="38744"/>
    <lineage>
        <taxon>Eukaryota</taxon>
        <taxon>Metazoa</taxon>
        <taxon>Spiralia</taxon>
        <taxon>Lophotrochozoa</taxon>
        <taxon>Platyhelminthes</taxon>
        <taxon>Trematoda</taxon>
        <taxon>Digenea</taxon>
        <taxon>Strigeidida</taxon>
        <taxon>Schistosomatoidea</taxon>
        <taxon>Schistosomatidae</taxon>
        <taxon>Schistosoma</taxon>
    </lineage>
</organism>
<sequence length="606" mass="69610">MFHKEMSPISRSCHIQANDIIASGNKFMWVSRKSLPCKMVKADFSVWAFVKQCIGKDLSKITMPIILNEPLSFLQRISEYMEYSELLNEAVKEKDHVKRMELVCAFAVSSMSSNANRIGKPFNPLLGETYELHYNNFVFVAEQVSHHPPITAFHVESDNYNLRATVQFKLRFWGKSIEVQPKGLVTLELYPFNESYTWQNVNLTVHNILMGKMWVEHTGTLQITNHTLGLYCQLEFHSSNLLGHGCNRVTGELYIPSTLEKMRSASSTTNANTISKTIFNPHTSSHVLKRIIFGNWSRGLFSVEPNVWNEKEEINDPKKSNTDEPMTRSTECIDSVDYGFEIPLSGQRCLWYATPRPLDSIDYYNFTQYTIGLNELVCTSVITNSNSNDDITTDSIKNADTNALNCANKSIKTIPCRENSIYGQYLPPTDSRYRPDIRLFEMGYIDEAAAEKLRLEEKQRHTRKLLNSQRKNNHSNNFIWPVSANNRRSSKDVNVTSIDTNNTTNENCTVVKQFFTNNNPFKKAFSSLSSSHSTKNNSTVDVDNDLCNSYPTIITSDINNNNNNNNLQTIGPIWFIPSINPFIKQEEWRLTGDYWKRDWRKCPDLY</sequence>
<dbReference type="SUPFAM" id="SSF144000">
    <property type="entry name" value="Oxysterol-binding protein-like"/>
    <property type="match status" value="1"/>
</dbReference>
<comment type="caution">
    <text evidence="5">The sequence shown here is derived from an EMBL/GenBank/DDBJ whole genome shotgun (WGS) entry which is preliminary data.</text>
</comment>
<dbReference type="InterPro" id="IPR018494">
    <property type="entry name" value="Oxysterol-bd_CS"/>
</dbReference>
<dbReference type="EMBL" id="JALJAT010000008">
    <property type="protein sequence ID" value="KAK4467636.1"/>
    <property type="molecule type" value="Genomic_DNA"/>
</dbReference>
<evidence type="ECO:0000256" key="3">
    <source>
        <dbReference type="RuleBase" id="RU003844"/>
    </source>
</evidence>
<dbReference type="GO" id="GO:0005886">
    <property type="term" value="C:plasma membrane"/>
    <property type="evidence" value="ECO:0007669"/>
    <property type="project" value="TreeGrafter"/>
</dbReference>
<keyword evidence="2" id="KW-0446">Lipid-binding</keyword>
<dbReference type="Pfam" id="PF01237">
    <property type="entry name" value="Oxysterol_BP"/>
    <property type="match status" value="2"/>
</dbReference>
<dbReference type="Proteomes" id="UP001292079">
    <property type="component" value="Unassembled WGS sequence"/>
</dbReference>
<dbReference type="GO" id="GO:0120009">
    <property type="term" value="P:intermembrane lipid transfer"/>
    <property type="evidence" value="ECO:0007669"/>
    <property type="project" value="UniProtKB-ARBA"/>
</dbReference>
<comment type="similarity">
    <text evidence="1 3">Belongs to the OSBP family.</text>
</comment>
<dbReference type="PROSITE" id="PS01013">
    <property type="entry name" value="OSBP"/>
    <property type="match status" value="1"/>
</dbReference>
<keyword evidence="4" id="KW-0445">Lipid transport</keyword>
<gene>
    <name evidence="5" type="ORF">MN116_008578</name>
</gene>
<dbReference type="PANTHER" id="PTHR10972">
    <property type="entry name" value="OXYSTEROL-BINDING PROTEIN-RELATED"/>
    <property type="match status" value="1"/>
</dbReference>